<keyword evidence="5 9" id="KW-1133">Transmembrane helix</keyword>
<comment type="function">
    <text evidence="8">Part of the twin-arginine translocation (Tat) system that transports large folded proteins containing a characteristic twin-arginine motif in their signal peptide across the thylakoid membrane. Involved in delta pH-dependent protein transport required for chloroplast development, especially thylakoid membrane formation. TATC and TATB mediate precursor recognition, whereas TATA facilitates translocation.</text>
</comment>
<name>A0A3S0C863_9BACL</name>
<keyword evidence="6 9" id="KW-0811">Translocation</keyword>
<dbReference type="EMBL" id="RXHU01000056">
    <property type="protein sequence ID" value="RTE08180.1"/>
    <property type="molecule type" value="Genomic_DNA"/>
</dbReference>
<dbReference type="GO" id="GO:0043953">
    <property type="term" value="P:protein transport by the Tat complex"/>
    <property type="evidence" value="ECO:0007669"/>
    <property type="project" value="UniProtKB-UniRule"/>
</dbReference>
<evidence type="ECO:0000256" key="7">
    <source>
        <dbReference type="ARBA" id="ARBA00023136"/>
    </source>
</evidence>
<dbReference type="InterPro" id="IPR006312">
    <property type="entry name" value="TatA/E"/>
</dbReference>
<dbReference type="NCBIfam" id="TIGR01411">
    <property type="entry name" value="tatAE"/>
    <property type="match status" value="1"/>
</dbReference>
<evidence type="ECO:0000256" key="10">
    <source>
        <dbReference type="SAM" id="MobiDB-lite"/>
    </source>
</evidence>
<keyword evidence="3 9" id="KW-0812">Transmembrane</keyword>
<dbReference type="GO" id="GO:0008320">
    <property type="term" value="F:protein transmembrane transporter activity"/>
    <property type="evidence" value="ECO:0007669"/>
    <property type="project" value="UniProtKB-UniRule"/>
</dbReference>
<dbReference type="PANTHER" id="PTHR33162:SF1">
    <property type="entry name" value="SEC-INDEPENDENT PROTEIN TRANSLOCASE PROTEIN TATA, CHLOROPLASTIC"/>
    <property type="match status" value="1"/>
</dbReference>
<dbReference type="NCBIfam" id="NF011430">
    <property type="entry name" value="PRK14861.1"/>
    <property type="match status" value="1"/>
</dbReference>
<dbReference type="AlphaFoldDB" id="A0A3S0C863"/>
<dbReference type="Pfam" id="PF02416">
    <property type="entry name" value="TatA_B_E"/>
    <property type="match status" value="1"/>
</dbReference>
<dbReference type="HAMAP" id="MF_00236">
    <property type="entry name" value="TatA_E"/>
    <property type="match status" value="1"/>
</dbReference>
<dbReference type="GO" id="GO:0033281">
    <property type="term" value="C:TAT protein transport complex"/>
    <property type="evidence" value="ECO:0007669"/>
    <property type="project" value="UniProtKB-UniRule"/>
</dbReference>
<dbReference type="PANTHER" id="PTHR33162">
    <property type="entry name" value="SEC-INDEPENDENT PROTEIN TRANSLOCASE PROTEIN TATA, CHLOROPLASTIC"/>
    <property type="match status" value="1"/>
</dbReference>
<sequence length="181" mass="18362">MFQNIGFSELLLIAVVALVIFGPQKLPEIGRMLGKTLREFKQVTNGLLQEVKQPIEEAKPSTAPAVKVETAAPVAASVVKAAAETSAAAVVEVPAEGAGEAVLPATNPTPIVVAAAETVVPAPDPVTPVTVEAPKAAAVAFVTKKSVVRVQGEAGGEAKPTVAAASSSQPDESASIKRLPD</sequence>
<reference evidence="11 12" key="1">
    <citation type="submission" date="2018-12" db="EMBL/GenBank/DDBJ databases">
        <title>Bacillus ochoae sp. nov., Paenibacillus whitsoniae sp. nov., Paenibacillus spiritus sp. nov. Isolated from the Mars Exploration Rover during spacecraft assembly.</title>
        <authorList>
            <person name="Seuylemezian A."/>
            <person name="Vaishampayan P."/>
        </authorList>
    </citation>
    <scope>NUCLEOTIDE SEQUENCE [LARGE SCALE GENOMIC DNA]</scope>
    <source>
        <strain evidence="11 12">MER 54</strain>
    </source>
</reference>
<comment type="caution">
    <text evidence="11">The sequence shown here is derived from an EMBL/GenBank/DDBJ whole genome shotgun (WGS) entry which is preliminary data.</text>
</comment>
<evidence type="ECO:0000256" key="6">
    <source>
        <dbReference type="ARBA" id="ARBA00023010"/>
    </source>
</evidence>
<dbReference type="OrthoDB" id="9800908at2"/>
<dbReference type="Gene3D" id="1.20.5.3310">
    <property type="match status" value="1"/>
</dbReference>
<comment type="similarity">
    <text evidence="9">Belongs to the TatA/E family.</text>
</comment>
<dbReference type="InterPro" id="IPR003369">
    <property type="entry name" value="TatA/B/E"/>
</dbReference>
<comment type="subcellular location">
    <subcellularLocation>
        <location evidence="9">Cell membrane</location>
        <topology evidence="9">Single-pass membrane protein</topology>
    </subcellularLocation>
    <subcellularLocation>
        <location evidence="1">Membrane</location>
        <topology evidence="1">Single-pass membrane protein</topology>
    </subcellularLocation>
</comment>
<dbReference type="GO" id="GO:0006886">
    <property type="term" value="P:intracellular protein transport"/>
    <property type="evidence" value="ECO:0007669"/>
    <property type="project" value="UniProtKB-ARBA"/>
</dbReference>
<gene>
    <name evidence="9 11" type="primary">tatA</name>
    <name evidence="11" type="ORF">EJQ19_19005</name>
</gene>
<evidence type="ECO:0000256" key="2">
    <source>
        <dbReference type="ARBA" id="ARBA00022448"/>
    </source>
</evidence>
<feature type="transmembrane region" description="Helical" evidence="9">
    <location>
        <begin position="6"/>
        <end position="23"/>
    </location>
</feature>
<comment type="function">
    <text evidence="9">Part of the twin-arginine translocation (Tat) system that transports large folded proteins containing a characteristic twin-arginine motif in their signal peptide across membranes. TatA could form the protein-conducting channel of the Tat system.</text>
</comment>
<keyword evidence="7 9" id="KW-0472">Membrane</keyword>
<evidence type="ECO:0000256" key="5">
    <source>
        <dbReference type="ARBA" id="ARBA00022989"/>
    </source>
</evidence>
<feature type="region of interest" description="Disordered" evidence="10">
    <location>
        <begin position="152"/>
        <end position="181"/>
    </location>
</feature>
<organism evidence="11 12">
    <name type="scientific">Paenibacillus whitsoniae</name>
    <dbReference type="NCBI Taxonomy" id="2496558"/>
    <lineage>
        <taxon>Bacteria</taxon>
        <taxon>Bacillati</taxon>
        <taxon>Bacillota</taxon>
        <taxon>Bacilli</taxon>
        <taxon>Bacillales</taxon>
        <taxon>Paenibacillaceae</taxon>
        <taxon>Paenibacillus</taxon>
    </lineage>
</organism>
<evidence type="ECO:0000256" key="9">
    <source>
        <dbReference type="HAMAP-Rule" id="MF_00236"/>
    </source>
</evidence>
<evidence type="ECO:0000256" key="1">
    <source>
        <dbReference type="ARBA" id="ARBA00004167"/>
    </source>
</evidence>
<evidence type="ECO:0000256" key="3">
    <source>
        <dbReference type="ARBA" id="ARBA00022692"/>
    </source>
</evidence>
<keyword evidence="9" id="KW-1003">Cell membrane</keyword>
<proteinExistence type="inferred from homology"/>
<evidence type="ECO:0000313" key="12">
    <source>
        <dbReference type="Proteomes" id="UP000276128"/>
    </source>
</evidence>
<keyword evidence="4 9" id="KW-0653">Protein transport</keyword>
<dbReference type="Proteomes" id="UP000276128">
    <property type="component" value="Unassembled WGS sequence"/>
</dbReference>
<evidence type="ECO:0000256" key="4">
    <source>
        <dbReference type="ARBA" id="ARBA00022927"/>
    </source>
</evidence>
<evidence type="ECO:0000313" key="11">
    <source>
        <dbReference type="EMBL" id="RTE08180.1"/>
    </source>
</evidence>
<keyword evidence="2 9" id="KW-0813">Transport</keyword>
<protein>
    <recommendedName>
        <fullName evidence="9">Sec-independent protein translocase protein TatA</fullName>
    </recommendedName>
</protein>
<comment type="subunit">
    <text evidence="9">Forms a complex with TatC.</text>
</comment>
<dbReference type="PRINTS" id="PR01506">
    <property type="entry name" value="TATBPROTEIN"/>
</dbReference>
<keyword evidence="12" id="KW-1185">Reference proteome</keyword>
<accession>A0A3S0C863</accession>
<evidence type="ECO:0000256" key="8">
    <source>
        <dbReference type="ARBA" id="ARBA00025340"/>
    </source>
</evidence>
<dbReference type="RefSeq" id="WP_126142815.1">
    <property type="nucleotide sequence ID" value="NZ_RXHU01000056.1"/>
</dbReference>